<dbReference type="Pfam" id="PF12333">
    <property type="entry name" value="Ipi1_N"/>
    <property type="match status" value="1"/>
</dbReference>
<evidence type="ECO:0000256" key="1">
    <source>
        <dbReference type="ARBA" id="ARBA00004123"/>
    </source>
</evidence>
<feature type="domain" description="Pre-rRNA-processing protein Ipi1 N-terminal" evidence="4">
    <location>
        <begin position="140"/>
        <end position="235"/>
    </location>
</feature>
<evidence type="ECO:0000256" key="3">
    <source>
        <dbReference type="ARBA" id="ARBA00023242"/>
    </source>
</evidence>
<reference evidence="5 6" key="1">
    <citation type="journal article" date="2008" name="Nature">
        <title>The genome of the model beetle and pest Tribolium castaneum.</title>
        <authorList>
            <consortium name="Tribolium Genome Sequencing Consortium"/>
            <person name="Richards S."/>
            <person name="Gibbs R.A."/>
            <person name="Weinstock G.M."/>
            <person name="Brown S.J."/>
            <person name="Denell R."/>
            <person name="Beeman R.W."/>
            <person name="Gibbs R."/>
            <person name="Beeman R.W."/>
            <person name="Brown S.J."/>
            <person name="Bucher G."/>
            <person name="Friedrich M."/>
            <person name="Grimmelikhuijzen C.J."/>
            <person name="Klingler M."/>
            <person name="Lorenzen M."/>
            <person name="Richards S."/>
            <person name="Roth S."/>
            <person name="Schroder R."/>
            <person name="Tautz D."/>
            <person name="Zdobnov E.M."/>
            <person name="Muzny D."/>
            <person name="Gibbs R.A."/>
            <person name="Weinstock G.M."/>
            <person name="Attaway T."/>
            <person name="Bell S."/>
            <person name="Buhay C.J."/>
            <person name="Chandrabose M.N."/>
            <person name="Chavez D."/>
            <person name="Clerk-Blankenburg K.P."/>
            <person name="Cree A."/>
            <person name="Dao M."/>
            <person name="Davis C."/>
            <person name="Chacko J."/>
            <person name="Dinh H."/>
            <person name="Dugan-Rocha S."/>
            <person name="Fowler G."/>
            <person name="Garner T.T."/>
            <person name="Garnes J."/>
            <person name="Gnirke A."/>
            <person name="Hawes A."/>
            <person name="Hernandez J."/>
            <person name="Hines S."/>
            <person name="Holder M."/>
            <person name="Hume J."/>
            <person name="Jhangiani S.N."/>
            <person name="Joshi V."/>
            <person name="Khan Z.M."/>
            <person name="Jackson L."/>
            <person name="Kovar C."/>
            <person name="Kowis A."/>
            <person name="Lee S."/>
            <person name="Lewis L.R."/>
            <person name="Margolis J."/>
            <person name="Morgan M."/>
            <person name="Nazareth L.V."/>
            <person name="Nguyen N."/>
            <person name="Okwuonu G."/>
            <person name="Parker D."/>
            <person name="Richards S."/>
            <person name="Ruiz S.J."/>
            <person name="Santibanez J."/>
            <person name="Savard J."/>
            <person name="Scherer S.E."/>
            <person name="Schneider B."/>
            <person name="Sodergren E."/>
            <person name="Tautz D."/>
            <person name="Vattahil S."/>
            <person name="Villasana D."/>
            <person name="White C.S."/>
            <person name="Wright R."/>
            <person name="Park Y."/>
            <person name="Beeman R.W."/>
            <person name="Lord J."/>
            <person name="Oppert B."/>
            <person name="Lorenzen M."/>
            <person name="Brown S."/>
            <person name="Wang L."/>
            <person name="Savard J."/>
            <person name="Tautz D."/>
            <person name="Richards S."/>
            <person name="Weinstock G."/>
            <person name="Gibbs R.A."/>
            <person name="Liu Y."/>
            <person name="Worley K."/>
            <person name="Weinstock G."/>
            <person name="Elsik C.G."/>
            <person name="Reese J.T."/>
            <person name="Elhaik E."/>
            <person name="Landan G."/>
            <person name="Graur D."/>
            <person name="Arensburger P."/>
            <person name="Atkinson P."/>
            <person name="Beeman R.W."/>
            <person name="Beidler J."/>
            <person name="Brown S.J."/>
            <person name="Demuth J.P."/>
            <person name="Drury D.W."/>
            <person name="Du Y.Z."/>
            <person name="Fujiwara H."/>
            <person name="Lorenzen M."/>
            <person name="Maselli V."/>
            <person name="Osanai M."/>
            <person name="Park Y."/>
            <person name="Robertson H.M."/>
            <person name="Tu Z."/>
            <person name="Wang J.J."/>
            <person name="Wang S."/>
            <person name="Richards S."/>
            <person name="Song H."/>
            <person name="Zhang L."/>
            <person name="Sodergren E."/>
            <person name="Werner D."/>
            <person name="Stanke M."/>
            <person name="Morgenstern B."/>
            <person name="Solovyev V."/>
            <person name="Kosarev P."/>
            <person name="Brown G."/>
            <person name="Chen H.C."/>
            <person name="Ermolaeva O."/>
            <person name="Hlavina W."/>
            <person name="Kapustin Y."/>
            <person name="Kiryutin B."/>
            <person name="Kitts P."/>
            <person name="Maglott D."/>
            <person name="Pruitt K."/>
            <person name="Sapojnikov V."/>
            <person name="Souvorov A."/>
            <person name="Mackey A.J."/>
            <person name="Waterhouse R.M."/>
            <person name="Wyder S."/>
            <person name="Zdobnov E.M."/>
            <person name="Zdobnov E.M."/>
            <person name="Wyder S."/>
            <person name="Kriventseva E.V."/>
            <person name="Kadowaki T."/>
            <person name="Bork P."/>
            <person name="Aranda M."/>
            <person name="Bao R."/>
            <person name="Beermann A."/>
            <person name="Berns N."/>
            <person name="Bolognesi R."/>
            <person name="Bonneton F."/>
            <person name="Bopp D."/>
            <person name="Brown S.J."/>
            <person name="Bucher G."/>
            <person name="Butts T."/>
            <person name="Chaumot A."/>
            <person name="Denell R.E."/>
            <person name="Ferrier D.E."/>
            <person name="Friedrich M."/>
            <person name="Gordon C.M."/>
            <person name="Jindra M."/>
            <person name="Klingler M."/>
            <person name="Lan Q."/>
            <person name="Lattorff H.M."/>
            <person name="Laudet V."/>
            <person name="von Levetsow C."/>
            <person name="Liu Z."/>
            <person name="Lutz R."/>
            <person name="Lynch J.A."/>
            <person name="da Fonseca R.N."/>
            <person name="Posnien N."/>
            <person name="Reuter R."/>
            <person name="Roth S."/>
            <person name="Savard J."/>
            <person name="Schinko J.B."/>
            <person name="Schmitt C."/>
            <person name="Schoppmeier M."/>
            <person name="Schroder R."/>
            <person name="Shippy T.D."/>
            <person name="Simonnet F."/>
            <person name="Marques-Souza H."/>
            <person name="Tautz D."/>
            <person name="Tomoyasu Y."/>
            <person name="Trauner J."/>
            <person name="Van der Zee M."/>
            <person name="Vervoort M."/>
            <person name="Wittkopp N."/>
            <person name="Wimmer E.A."/>
            <person name="Yang X."/>
            <person name="Jones A.K."/>
            <person name="Sattelle D.B."/>
            <person name="Ebert P.R."/>
            <person name="Nelson D."/>
            <person name="Scott J.G."/>
            <person name="Beeman R.W."/>
            <person name="Muthukrishnan S."/>
            <person name="Kramer K.J."/>
            <person name="Arakane Y."/>
            <person name="Beeman R.W."/>
            <person name="Zhu Q."/>
            <person name="Hogenkamp D."/>
            <person name="Dixit R."/>
            <person name="Oppert B."/>
            <person name="Jiang H."/>
            <person name="Zou Z."/>
            <person name="Marshall J."/>
            <person name="Elpidina E."/>
            <person name="Vinokurov K."/>
            <person name="Oppert C."/>
            <person name="Zou Z."/>
            <person name="Evans J."/>
            <person name="Lu Z."/>
            <person name="Zhao P."/>
            <person name="Sumathipala N."/>
            <person name="Altincicek B."/>
            <person name="Vilcinskas A."/>
            <person name="Williams M."/>
            <person name="Hultmark D."/>
            <person name="Hetru C."/>
            <person name="Jiang H."/>
            <person name="Grimmelikhuijzen C.J."/>
            <person name="Hauser F."/>
            <person name="Cazzamali G."/>
            <person name="Williamson M."/>
            <person name="Park Y."/>
            <person name="Li B."/>
            <person name="Tanaka Y."/>
            <person name="Predel R."/>
            <person name="Neupert S."/>
            <person name="Schachtner J."/>
            <person name="Verleyen P."/>
            <person name="Raible F."/>
            <person name="Bork P."/>
            <person name="Friedrich M."/>
            <person name="Walden K.K."/>
            <person name="Robertson H.M."/>
            <person name="Angeli S."/>
            <person name="Foret S."/>
            <person name="Bucher G."/>
            <person name="Schuetz S."/>
            <person name="Maleszka R."/>
            <person name="Wimmer E.A."/>
            <person name="Beeman R.W."/>
            <person name="Lorenzen M."/>
            <person name="Tomoyasu Y."/>
            <person name="Miller S.C."/>
            <person name="Grossmann D."/>
            <person name="Bucher G."/>
        </authorList>
    </citation>
    <scope>NUCLEOTIDE SEQUENCE [LARGE SCALE GENOMIC DNA]</scope>
    <source>
        <strain evidence="5 6">Georgia GA2</strain>
    </source>
</reference>
<dbReference type="Gene3D" id="1.25.10.10">
    <property type="entry name" value="Leucine-rich Repeat Variant"/>
    <property type="match status" value="1"/>
</dbReference>
<dbReference type="HOGENOM" id="CLU_014208_1_0_1"/>
<evidence type="ECO:0000256" key="2">
    <source>
        <dbReference type="ARBA" id="ARBA00006427"/>
    </source>
</evidence>
<dbReference type="KEGG" id="tca:660116"/>
<proteinExistence type="inferred from homology"/>
<dbReference type="OMA" id="WLEVRPQ"/>
<dbReference type="EMBL" id="KQ971346">
    <property type="protein sequence ID" value="EFA04998.2"/>
    <property type="molecule type" value="Genomic_DNA"/>
</dbReference>
<dbReference type="eggNOG" id="KOG2149">
    <property type="taxonomic scope" value="Eukaryota"/>
</dbReference>
<evidence type="ECO:0000313" key="5">
    <source>
        <dbReference type="EMBL" id="EFA04998.2"/>
    </source>
</evidence>
<sequence>MGKNHRHAKKLKSEKSKVHIKTKTKFLPKGQNVTNTAFKIRPIVLQEQLKERQAEGLLGKKKANIDELISKLKHYNEAVKVEACVDLKEAIVSHPLDATQIYLSLISQNASALIQDRERKVRRSAIKLLHAIVEKVSTATIRPFFNYFLTNLKCAMTNINKHIQEDSLLLLDALLEHQNLLIAENFDTIFPTFLTLISKSKNNLGTERSLSLNLEGKVSSVKWRIKVLTRLYGILSALTQTKTIKNLDKNEEIFIEAKGNPFIPLYKKIDNQVRVGGRTDAVSQEFDTQIANLTQLLHEIWIEVVPEKTKKSGGEPLLLASEESVAVFSCIVNILHLLYEYLQLSGNVELFSNNKSVIFLDHLLCNFPYIHNRKNNFEIIKDFSRSFVLNYDQNCTEENLIVIYVFLTLRINLNARNKPKTSHISTYLNNCLKSPRNFSPKSYTYLVKILKELFMKPVNMCQRLGIAEAEIMENVVAFYTNRKIPDFHKSDLLEVLTCPRFEKYQLWTEKLPDFLCANQVSVKLIDAVLKLCTKGQSSVQDGVTKSVKQILGNLRTMEITEATNVENARKKFVCIFFYLPNLSDEDLGEISDFVKSNPDCAYSKYFENVLELSGRVV</sequence>
<dbReference type="AlphaFoldDB" id="D2A610"/>
<dbReference type="FunFam" id="1.25.10.10:FF:001263">
    <property type="entry name" value="Testis-expressed sequence 10 protein"/>
    <property type="match status" value="1"/>
</dbReference>
<dbReference type="GO" id="GO:0005634">
    <property type="term" value="C:nucleus"/>
    <property type="evidence" value="ECO:0000318"/>
    <property type="project" value="GO_Central"/>
</dbReference>
<dbReference type="SUPFAM" id="SSF48371">
    <property type="entry name" value="ARM repeat"/>
    <property type="match status" value="1"/>
</dbReference>
<gene>
    <name evidence="5" type="primary">AUGUSTUS-3.0.2_15077</name>
    <name evidence="5" type="ORF">TcasGA2_TC015077</name>
</gene>
<protein>
    <submittedName>
        <fullName evidence="5">Testis-expressed sequence 10 protein homolog-like Protein</fullName>
    </submittedName>
</protein>
<dbReference type="STRING" id="7070.D2A610"/>
<dbReference type="GO" id="GO:0071339">
    <property type="term" value="C:MLL1 complex"/>
    <property type="evidence" value="ECO:0000318"/>
    <property type="project" value="GO_Central"/>
</dbReference>
<comment type="subcellular location">
    <subcellularLocation>
        <location evidence="1">Nucleus</location>
    </subcellularLocation>
</comment>
<accession>D2A610</accession>
<dbReference type="Proteomes" id="UP000007266">
    <property type="component" value="Linkage group 6"/>
</dbReference>
<evidence type="ECO:0000313" key="6">
    <source>
        <dbReference type="Proteomes" id="UP000007266"/>
    </source>
</evidence>
<evidence type="ECO:0000259" key="4">
    <source>
        <dbReference type="Pfam" id="PF12333"/>
    </source>
</evidence>
<keyword evidence="3" id="KW-0539">Nucleus</keyword>
<dbReference type="InterPro" id="IPR024679">
    <property type="entry name" value="Ipi1_N"/>
</dbReference>
<dbReference type="InterPro" id="IPR016024">
    <property type="entry name" value="ARM-type_fold"/>
</dbReference>
<comment type="similarity">
    <text evidence="2">Belongs to the IPI1/TEX10 family.</text>
</comment>
<dbReference type="InParanoid" id="D2A610"/>
<name>D2A610_TRICA</name>
<dbReference type="PANTHER" id="PTHR16056:SF2">
    <property type="entry name" value="TESTIS-EXPRESSED PROTEIN 10"/>
    <property type="match status" value="1"/>
</dbReference>
<dbReference type="OrthoDB" id="361362at2759"/>
<keyword evidence="6" id="KW-1185">Reference proteome</keyword>
<dbReference type="PANTHER" id="PTHR16056">
    <property type="entry name" value="REGULATOR OF MICROTUBULE DYNAMICS PROTEIN"/>
    <property type="match status" value="1"/>
</dbReference>
<organism evidence="5 6">
    <name type="scientific">Tribolium castaneum</name>
    <name type="common">Red flour beetle</name>
    <dbReference type="NCBI Taxonomy" id="7070"/>
    <lineage>
        <taxon>Eukaryota</taxon>
        <taxon>Metazoa</taxon>
        <taxon>Ecdysozoa</taxon>
        <taxon>Arthropoda</taxon>
        <taxon>Hexapoda</taxon>
        <taxon>Insecta</taxon>
        <taxon>Pterygota</taxon>
        <taxon>Neoptera</taxon>
        <taxon>Endopterygota</taxon>
        <taxon>Coleoptera</taxon>
        <taxon>Polyphaga</taxon>
        <taxon>Cucujiformia</taxon>
        <taxon>Tenebrionidae</taxon>
        <taxon>Tenebrionidae incertae sedis</taxon>
        <taxon>Tribolium</taxon>
    </lineage>
</organism>
<reference evidence="5 6" key="2">
    <citation type="journal article" date="2010" name="Nucleic Acids Res.">
        <title>BeetleBase in 2010: revisions to provide comprehensive genomic information for Tribolium castaneum.</title>
        <authorList>
            <person name="Kim H.S."/>
            <person name="Murphy T."/>
            <person name="Xia J."/>
            <person name="Caragea D."/>
            <person name="Park Y."/>
            <person name="Beeman R.W."/>
            <person name="Lorenzen M.D."/>
            <person name="Butcher S."/>
            <person name="Manak J.R."/>
            <person name="Brown S.J."/>
        </authorList>
    </citation>
    <scope>GENOME REANNOTATION</scope>
    <source>
        <strain evidence="5 6">Georgia GA2</strain>
    </source>
</reference>
<dbReference type="FunCoup" id="D2A610">
    <property type="interactions" value="454"/>
</dbReference>
<dbReference type="InterPro" id="IPR011989">
    <property type="entry name" value="ARM-like"/>
</dbReference>